<dbReference type="GO" id="GO:0008320">
    <property type="term" value="F:protein transmembrane transporter activity"/>
    <property type="evidence" value="ECO:0007669"/>
    <property type="project" value="UniProtKB-UniRule"/>
</dbReference>
<dbReference type="PANTHER" id="PTHR42982">
    <property type="entry name" value="SEC-INDEPENDENT PROTEIN TRANSLOCASE PROTEIN TATA"/>
    <property type="match status" value="1"/>
</dbReference>
<evidence type="ECO:0000313" key="12">
    <source>
        <dbReference type="Proteomes" id="UP000243359"/>
    </source>
</evidence>
<keyword evidence="6 9" id="KW-1133">Transmembrane helix</keyword>
<comment type="subunit">
    <text evidence="9">The Tat system comprises two distinct complexes: a TatABC complex, containing multiple copies of TatA, TatB and TatC subunits, and a separate TatA complex, containing only TatA subunits. Substrates initially bind to the TatABC complex, which probably triggers association of the separate TatA complex to form the active translocon.</text>
</comment>
<keyword evidence="5 9" id="KW-0653">Protein transport</keyword>
<comment type="subcellular location">
    <subcellularLocation>
        <location evidence="1 9">Cell membrane</location>
        <topology evidence="1 9">Single-pass membrane protein</topology>
    </subcellularLocation>
</comment>
<evidence type="ECO:0000256" key="8">
    <source>
        <dbReference type="ARBA" id="ARBA00023136"/>
    </source>
</evidence>
<protein>
    <recommendedName>
        <fullName evidence="9">Sec-independent protein translocase protein TatA</fullName>
    </recommendedName>
</protein>
<organism evidence="11 12">
    <name type="scientific">Pseudomonas oryzae</name>
    <dbReference type="NCBI Taxonomy" id="1392877"/>
    <lineage>
        <taxon>Bacteria</taxon>
        <taxon>Pseudomonadati</taxon>
        <taxon>Pseudomonadota</taxon>
        <taxon>Gammaproteobacteria</taxon>
        <taxon>Pseudomonadales</taxon>
        <taxon>Pseudomonadaceae</taxon>
        <taxon>Pseudomonas</taxon>
    </lineage>
</organism>
<dbReference type="Pfam" id="PF02416">
    <property type="entry name" value="TatA_B_E"/>
    <property type="match status" value="1"/>
</dbReference>
<evidence type="ECO:0000256" key="5">
    <source>
        <dbReference type="ARBA" id="ARBA00022927"/>
    </source>
</evidence>
<dbReference type="PANTHER" id="PTHR42982:SF1">
    <property type="entry name" value="SEC-INDEPENDENT PROTEIN TRANSLOCASE PROTEIN TATA"/>
    <property type="match status" value="1"/>
</dbReference>
<dbReference type="Gene3D" id="1.20.5.3310">
    <property type="match status" value="1"/>
</dbReference>
<comment type="similarity">
    <text evidence="9">Belongs to the TatA/E family.</text>
</comment>
<keyword evidence="7 9" id="KW-0811">Translocation</keyword>
<feature type="transmembrane region" description="Helical" evidence="9">
    <location>
        <begin position="6"/>
        <end position="23"/>
    </location>
</feature>
<keyword evidence="8 9" id="KW-0472">Membrane</keyword>
<dbReference type="AlphaFoldDB" id="A0A1H1W0K6"/>
<evidence type="ECO:0000256" key="1">
    <source>
        <dbReference type="ARBA" id="ARBA00004162"/>
    </source>
</evidence>
<evidence type="ECO:0000256" key="4">
    <source>
        <dbReference type="ARBA" id="ARBA00022692"/>
    </source>
</evidence>
<feature type="region of interest" description="Disordered" evidence="10">
    <location>
        <begin position="45"/>
        <end position="79"/>
    </location>
</feature>
<keyword evidence="12" id="KW-1185">Reference proteome</keyword>
<accession>A0A1H1W0K6</accession>
<keyword evidence="4 9" id="KW-0812">Transmembrane</keyword>
<name>A0A1H1W0K6_9PSED</name>
<dbReference type="HAMAP" id="MF_00236">
    <property type="entry name" value="TatA_E"/>
    <property type="match status" value="1"/>
</dbReference>
<sequence>MGLGGISIWQLLIILLIVVMLFGTKRLKTLGSDVGEAIKGFRKSVNAGEEEPAKPQVDEPKGHTIQGEVRKVDEPAKKD</sequence>
<dbReference type="InterPro" id="IPR003369">
    <property type="entry name" value="TatA/B/E"/>
</dbReference>
<evidence type="ECO:0000256" key="3">
    <source>
        <dbReference type="ARBA" id="ARBA00022475"/>
    </source>
</evidence>
<dbReference type="NCBIfam" id="TIGR01411">
    <property type="entry name" value="tatAE"/>
    <property type="match status" value="1"/>
</dbReference>
<dbReference type="GO" id="GO:0043953">
    <property type="term" value="P:protein transport by the Tat complex"/>
    <property type="evidence" value="ECO:0007669"/>
    <property type="project" value="UniProtKB-UniRule"/>
</dbReference>
<evidence type="ECO:0000256" key="6">
    <source>
        <dbReference type="ARBA" id="ARBA00022989"/>
    </source>
</evidence>
<dbReference type="OrthoDB" id="7066617at2"/>
<evidence type="ECO:0000256" key="9">
    <source>
        <dbReference type="HAMAP-Rule" id="MF_00236"/>
    </source>
</evidence>
<reference evidence="12" key="1">
    <citation type="submission" date="2016-10" db="EMBL/GenBank/DDBJ databases">
        <authorList>
            <person name="Varghese N."/>
            <person name="Submissions S."/>
        </authorList>
    </citation>
    <scope>NUCLEOTIDE SEQUENCE [LARGE SCALE GENOMIC DNA]</scope>
    <source>
        <strain evidence="12">KCTC 32247</strain>
    </source>
</reference>
<dbReference type="STRING" id="1392877.SAMN05216221_2937"/>
<dbReference type="RefSeq" id="WP_090349633.1">
    <property type="nucleotide sequence ID" value="NZ_LT629751.1"/>
</dbReference>
<evidence type="ECO:0000256" key="2">
    <source>
        <dbReference type="ARBA" id="ARBA00022448"/>
    </source>
</evidence>
<keyword evidence="2 9" id="KW-0813">Transport</keyword>
<dbReference type="InterPro" id="IPR006312">
    <property type="entry name" value="TatA/E"/>
</dbReference>
<evidence type="ECO:0000256" key="10">
    <source>
        <dbReference type="SAM" id="MobiDB-lite"/>
    </source>
</evidence>
<evidence type="ECO:0000313" key="11">
    <source>
        <dbReference type="EMBL" id="SDS90647.1"/>
    </source>
</evidence>
<comment type="function">
    <text evidence="9">Part of the twin-arginine translocation (Tat) system that transports large folded proteins containing a characteristic twin-arginine motif in their signal peptide across membranes. TatA could form the protein-conducting channel of the Tat system.</text>
</comment>
<gene>
    <name evidence="9" type="primary">tatA</name>
    <name evidence="11" type="ORF">SAMN05216221_2937</name>
</gene>
<evidence type="ECO:0000256" key="7">
    <source>
        <dbReference type="ARBA" id="ARBA00023010"/>
    </source>
</evidence>
<dbReference type="GO" id="GO:0033281">
    <property type="term" value="C:TAT protein transport complex"/>
    <property type="evidence" value="ECO:0007669"/>
    <property type="project" value="UniProtKB-UniRule"/>
</dbReference>
<proteinExistence type="inferred from homology"/>
<feature type="compositionally biased region" description="Basic and acidic residues" evidence="10">
    <location>
        <begin position="51"/>
        <end position="79"/>
    </location>
</feature>
<dbReference type="EMBL" id="LT629751">
    <property type="protein sequence ID" value="SDS90647.1"/>
    <property type="molecule type" value="Genomic_DNA"/>
</dbReference>
<dbReference type="Proteomes" id="UP000243359">
    <property type="component" value="Chromosome I"/>
</dbReference>
<keyword evidence="3 9" id="KW-1003">Cell membrane</keyword>